<dbReference type="Proteomes" id="UP000664417">
    <property type="component" value="Unassembled WGS sequence"/>
</dbReference>
<comment type="similarity">
    <text evidence="1 5">Belongs to the universal ribosomal protein uL30 family.</text>
</comment>
<dbReference type="PIRSF" id="PIRSF002211">
    <property type="entry name" value="Ribosomal_L30_bac-type"/>
    <property type="match status" value="1"/>
</dbReference>
<proteinExistence type="inferred from homology"/>
<evidence type="ECO:0000256" key="3">
    <source>
        <dbReference type="ARBA" id="ARBA00022980"/>
    </source>
</evidence>
<dbReference type="SUPFAM" id="SSF55129">
    <property type="entry name" value="Ribosomal protein L30p/L7e"/>
    <property type="match status" value="1"/>
</dbReference>
<dbReference type="NCBIfam" id="TIGR01308">
    <property type="entry name" value="rpmD_bact"/>
    <property type="match status" value="1"/>
</dbReference>
<comment type="subunit">
    <text evidence="2 5">Part of the 50S ribosomal subunit.</text>
</comment>
<dbReference type="InterPro" id="IPR036919">
    <property type="entry name" value="Ribo_uL30_ferredoxin-like_sf"/>
</dbReference>
<evidence type="ECO:0000256" key="2">
    <source>
        <dbReference type="ARBA" id="ARBA00011838"/>
    </source>
</evidence>
<gene>
    <name evidence="5 7" type="primary">rpmD</name>
    <name evidence="7" type="ORF">J3U88_27710</name>
</gene>
<evidence type="ECO:0000259" key="6">
    <source>
        <dbReference type="Pfam" id="PF00327"/>
    </source>
</evidence>
<dbReference type="Pfam" id="PF00327">
    <property type="entry name" value="Ribosomal_L30"/>
    <property type="match status" value="1"/>
</dbReference>
<evidence type="ECO:0000313" key="8">
    <source>
        <dbReference type="Proteomes" id="UP000664417"/>
    </source>
</evidence>
<evidence type="ECO:0000313" key="7">
    <source>
        <dbReference type="EMBL" id="MBO1322291.1"/>
    </source>
</evidence>
<dbReference type="GO" id="GO:0003735">
    <property type="term" value="F:structural constituent of ribosome"/>
    <property type="evidence" value="ECO:0007669"/>
    <property type="project" value="InterPro"/>
</dbReference>
<comment type="caution">
    <text evidence="7">The sequence shown here is derived from an EMBL/GenBank/DDBJ whole genome shotgun (WGS) entry which is preliminary data.</text>
</comment>
<dbReference type="InterPro" id="IPR005996">
    <property type="entry name" value="Ribosomal_uL30_bac-type"/>
</dbReference>
<evidence type="ECO:0000256" key="5">
    <source>
        <dbReference type="HAMAP-Rule" id="MF_01371"/>
    </source>
</evidence>
<protein>
    <recommendedName>
        <fullName evidence="5">Large ribosomal subunit protein uL30</fullName>
    </recommendedName>
</protein>
<dbReference type="RefSeq" id="WP_207862260.1">
    <property type="nucleotide sequence ID" value="NZ_JAFREP010000033.1"/>
</dbReference>
<keyword evidence="4 5" id="KW-0687">Ribonucleoprotein</keyword>
<evidence type="ECO:0000256" key="4">
    <source>
        <dbReference type="ARBA" id="ARBA00023274"/>
    </source>
</evidence>
<keyword evidence="3 5" id="KW-0689">Ribosomal protein</keyword>
<keyword evidence="8" id="KW-1185">Reference proteome</keyword>
<accession>A0A8J7QB53</accession>
<reference evidence="7" key="1">
    <citation type="submission" date="2021-03" db="EMBL/GenBank/DDBJ databases">
        <authorList>
            <person name="Wang G."/>
        </authorList>
    </citation>
    <scope>NUCLEOTIDE SEQUENCE</scope>
    <source>
        <strain evidence="7">KCTC 12899</strain>
    </source>
</reference>
<sequence>MSTIKVRLKRGFPGKLKTHVRVARSLGLRKVNQVKELKDCPEVRGQIKKIDYLLEIVE</sequence>
<name>A0A8J7QB53_9BACT</name>
<organism evidence="7 8">
    <name type="scientific">Acanthopleuribacter pedis</name>
    <dbReference type="NCBI Taxonomy" id="442870"/>
    <lineage>
        <taxon>Bacteria</taxon>
        <taxon>Pseudomonadati</taxon>
        <taxon>Acidobacteriota</taxon>
        <taxon>Holophagae</taxon>
        <taxon>Acanthopleuribacterales</taxon>
        <taxon>Acanthopleuribacteraceae</taxon>
        <taxon>Acanthopleuribacter</taxon>
    </lineage>
</organism>
<dbReference type="GO" id="GO:0006412">
    <property type="term" value="P:translation"/>
    <property type="evidence" value="ECO:0007669"/>
    <property type="project" value="UniProtKB-UniRule"/>
</dbReference>
<dbReference type="AlphaFoldDB" id="A0A8J7QB53"/>
<feature type="domain" description="Large ribosomal subunit protein uL30-like ferredoxin-like fold" evidence="6">
    <location>
        <begin position="4"/>
        <end position="53"/>
    </location>
</feature>
<dbReference type="InterPro" id="IPR016082">
    <property type="entry name" value="Ribosomal_uL30_ferredoxin-like"/>
</dbReference>
<evidence type="ECO:0000256" key="1">
    <source>
        <dbReference type="ARBA" id="ARBA00007594"/>
    </source>
</evidence>
<dbReference type="Gene3D" id="3.30.1390.20">
    <property type="entry name" value="Ribosomal protein L30, ferredoxin-like fold domain"/>
    <property type="match status" value="1"/>
</dbReference>
<dbReference type="HAMAP" id="MF_01371_B">
    <property type="entry name" value="Ribosomal_uL30_B"/>
    <property type="match status" value="1"/>
</dbReference>
<dbReference type="EMBL" id="JAFREP010000033">
    <property type="protein sequence ID" value="MBO1322291.1"/>
    <property type="molecule type" value="Genomic_DNA"/>
</dbReference>
<dbReference type="CDD" id="cd00355">
    <property type="entry name" value="Ribosomal_L30_like"/>
    <property type="match status" value="1"/>
</dbReference>
<dbReference type="GO" id="GO:0015934">
    <property type="term" value="C:large ribosomal subunit"/>
    <property type="evidence" value="ECO:0007669"/>
    <property type="project" value="InterPro"/>
</dbReference>